<accession>A0A7T5R3E0</accession>
<proteinExistence type="predicted"/>
<protein>
    <submittedName>
        <fullName evidence="1">Uncharacterized protein</fullName>
    </submittedName>
</protein>
<dbReference type="EMBL" id="CP066681">
    <property type="protein sequence ID" value="QQG36818.1"/>
    <property type="molecule type" value="Genomic_DNA"/>
</dbReference>
<sequence>MTLRLNELNAAETVKEVVRPILLAYLDFISGEKRLWSGIGTLEWDDEEWSGTGYLGRISTIEETMELRAAGMSMQLSGVKNVDLTEVIAEPIQGRRAKVLLGFLNSNFQLVSDPIVIFDGRMDTVEIVDGGQTATITMMVENRLRDLDRARTRRYTDADQQSRYPNDRGLEYVPALQETDILWGRAKE</sequence>
<dbReference type="AlphaFoldDB" id="A0A7T5R3E0"/>
<evidence type="ECO:0000313" key="1">
    <source>
        <dbReference type="EMBL" id="QQG36818.1"/>
    </source>
</evidence>
<name>A0A7T5R3E0_9BACT</name>
<gene>
    <name evidence="1" type="ORF">HYS17_03340</name>
</gene>
<reference evidence="1 2" key="1">
    <citation type="submission" date="2020-07" db="EMBL/GenBank/DDBJ databases">
        <title>Huge and variable diversity of episymbiotic CPR bacteria and DPANN archaea in groundwater ecosystems.</title>
        <authorList>
            <person name="He C.Y."/>
            <person name="Keren R."/>
            <person name="Whittaker M."/>
            <person name="Farag I.F."/>
            <person name="Doudna J."/>
            <person name="Cate J.H.D."/>
            <person name="Banfield J.F."/>
        </authorList>
    </citation>
    <scope>NUCLEOTIDE SEQUENCE [LARGE SCALE GENOMIC DNA]</scope>
    <source>
        <strain evidence="1">NC_groundwater_70_Ag_B-0.1um_54_66</strain>
    </source>
</reference>
<dbReference type="Proteomes" id="UP000595362">
    <property type="component" value="Chromosome"/>
</dbReference>
<organism evidence="1 2">
    <name type="scientific">Micavibrio aeruginosavorus</name>
    <dbReference type="NCBI Taxonomy" id="349221"/>
    <lineage>
        <taxon>Bacteria</taxon>
        <taxon>Pseudomonadati</taxon>
        <taxon>Bdellovibrionota</taxon>
        <taxon>Bdellovibrionia</taxon>
        <taxon>Bdellovibrionales</taxon>
        <taxon>Pseudobdellovibrionaceae</taxon>
        <taxon>Micavibrio</taxon>
    </lineage>
</organism>
<evidence type="ECO:0000313" key="2">
    <source>
        <dbReference type="Proteomes" id="UP000595362"/>
    </source>
</evidence>